<keyword evidence="3" id="KW-1185">Reference proteome</keyword>
<feature type="non-terminal residue" evidence="2">
    <location>
        <position position="50"/>
    </location>
</feature>
<feature type="region of interest" description="Disordered" evidence="1">
    <location>
        <begin position="28"/>
        <end position="50"/>
    </location>
</feature>
<comment type="caution">
    <text evidence="2">The sequence shown here is derived from an EMBL/GenBank/DDBJ whole genome shotgun (WGS) entry which is preliminary data.</text>
</comment>
<accession>A0AAW0MS79</accession>
<evidence type="ECO:0000313" key="2">
    <source>
        <dbReference type="EMBL" id="KAK7879641.1"/>
    </source>
</evidence>
<sequence>MLLSLLYSLAPPTRPCLMLNSLFSLSSAPYGPSPPPRPGGGEPGESGPWA</sequence>
<dbReference type="Proteomes" id="UP001460270">
    <property type="component" value="Unassembled WGS sequence"/>
</dbReference>
<organism evidence="2 3">
    <name type="scientific">Mugilogobius chulae</name>
    <name type="common">yellowstripe goby</name>
    <dbReference type="NCBI Taxonomy" id="88201"/>
    <lineage>
        <taxon>Eukaryota</taxon>
        <taxon>Metazoa</taxon>
        <taxon>Chordata</taxon>
        <taxon>Craniata</taxon>
        <taxon>Vertebrata</taxon>
        <taxon>Euteleostomi</taxon>
        <taxon>Actinopterygii</taxon>
        <taxon>Neopterygii</taxon>
        <taxon>Teleostei</taxon>
        <taxon>Neoteleostei</taxon>
        <taxon>Acanthomorphata</taxon>
        <taxon>Gobiaria</taxon>
        <taxon>Gobiiformes</taxon>
        <taxon>Gobioidei</taxon>
        <taxon>Gobiidae</taxon>
        <taxon>Gobionellinae</taxon>
        <taxon>Mugilogobius</taxon>
    </lineage>
</organism>
<dbReference type="AlphaFoldDB" id="A0AAW0MS79"/>
<reference evidence="3" key="1">
    <citation type="submission" date="2024-04" db="EMBL/GenBank/DDBJ databases">
        <title>Salinicola lusitanus LLJ914,a marine bacterium isolated from the Okinawa Trough.</title>
        <authorList>
            <person name="Li J."/>
        </authorList>
    </citation>
    <scope>NUCLEOTIDE SEQUENCE [LARGE SCALE GENOMIC DNA]</scope>
</reference>
<protein>
    <submittedName>
        <fullName evidence="2">Uncharacterized protein</fullName>
    </submittedName>
</protein>
<evidence type="ECO:0000313" key="3">
    <source>
        <dbReference type="Proteomes" id="UP001460270"/>
    </source>
</evidence>
<gene>
    <name evidence="2" type="ORF">WMY93_033656</name>
</gene>
<dbReference type="EMBL" id="JBBPFD010000225">
    <property type="protein sequence ID" value="KAK7879641.1"/>
    <property type="molecule type" value="Genomic_DNA"/>
</dbReference>
<evidence type="ECO:0000256" key="1">
    <source>
        <dbReference type="SAM" id="MobiDB-lite"/>
    </source>
</evidence>
<proteinExistence type="predicted"/>
<name>A0AAW0MS79_9GOBI</name>